<feature type="transmembrane region" description="Helical" evidence="1">
    <location>
        <begin position="519"/>
        <end position="537"/>
    </location>
</feature>
<name>A0A9P3TEL2_KLUIN</name>
<keyword evidence="1" id="KW-0812">Transmembrane</keyword>
<protein>
    <submittedName>
        <fullName evidence="3">YfhO family protein</fullName>
    </submittedName>
</protein>
<evidence type="ECO:0000313" key="3">
    <source>
        <dbReference type="EMBL" id="HAT3585306.1"/>
    </source>
</evidence>
<dbReference type="RefSeq" id="WP_047371687.1">
    <property type="nucleotide sequence ID" value="NZ_CABMNU010000005.1"/>
</dbReference>
<proteinExistence type="predicted"/>
<feature type="transmembrane region" description="Helical" evidence="1">
    <location>
        <begin position="138"/>
        <end position="157"/>
    </location>
</feature>
<dbReference type="Proteomes" id="UP000867740">
    <property type="component" value="Unassembled WGS sequence"/>
</dbReference>
<feature type="transmembrane region" description="Helical" evidence="1">
    <location>
        <begin position="390"/>
        <end position="410"/>
    </location>
</feature>
<reference evidence="3" key="2">
    <citation type="submission" date="2020-10" db="EMBL/GenBank/DDBJ databases">
        <authorList>
            <consortium name="NCBI Pathogen Detection Project"/>
        </authorList>
    </citation>
    <scope>NUCLEOTIDE SEQUENCE</scope>
    <source>
        <strain evidence="3">CAVp300</strain>
    </source>
</reference>
<sequence length="547" mass="62762">MDVKLQPMMGRDMRDKMTTQRWSFFLLSLTLAALFIPMFHHNLWGGDDWGPHVLRLQALNVQLDHQQFPPLFDYWTENQYGLSWGAFYPPLSTLLLFISRLFLFGFDNNALQMKFTLGSIILISAFSAYYAAKREFSSATAGHISATLFISSSYFLCNFFQRFAVGECLAMAFMPLLIRGCNALLTGDKDRKLIPLSCTLILLANIPSFIVVLIFFFIFSLINIKKIITRENIVFLAKSALVSLLISSFYWLPLIYHMHYSDIFAFTKMQKSYEFINQTRVKIAHVLFATKNTSGTIGYSLFLSPGILIIVLSFIALFTDKERTSRSMLLVAVILTLMLCPVFSWNWIPEKISVLQLIQFSWRLLSCITAILSLYAVLPVLQWMNKTKSWIFILPTLIALQITFPIHGAIFSTPPEFSSNILYRDYVNNNIKFPITHESLNTAGSLVTEKPNGFNNGYPYFYVKAEKPTLFTLPYIMYSGYYLMIDNKKIQPIYLDNGFIGANVEKGMHTIALGYDKNIYIIPGLISLAMLLIIIVSETRLYIRRYR</sequence>
<evidence type="ECO:0000256" key="1">
    <source>
        <dbReference type="SAM" id="Phobius"/>
    </source>
</evidence>
<feature type="transmembrane region" description="Helical" evidence="1">
    <location>
        <begin position="329"/>
        <end position="348"/>
    </location>
</feature>
<accession>A0A9P3TEL2</accession>
<feature type="transmembrane region" description="Helical" evidence="1">
    <location>
        <begin position="193"/>
        <end position="221"/>
    </location>
</feature>
<comment type="caution">
    <text evidence="3">The sequence shown here is derived from an EMBL/GenBank/DDBJ whole genome shotgun (WGS) entry which is preliminary data.</text>
</comment>
<evidence type="ECO:0000313" key="2">
    <source>
        <dbReference type="EMBL" id="HAT3583265.1"/>
    </source>
</evidence>
<keyword evidence="1" id="KW-1133">Transmembrane helix</keyword>
<evidence type="ECO:0000313" key="4">
    <source>
        <dbReference type="Proteomes" id="UP000867740"/>
    </source>
</evidence>
<feature type="transmembrane region" description="Helical" evidence="1">
    <location>
        <begin position="297"/>
        <end position="317"/>
    </location>
</feature>
<dbReference type="EMBL" id="DACSUM010000032">
    <property type="protein sequence ID" value="HAT3583265.1"/>
    <property type="molecule type" value="Genomic_DNA"/>
</dbReference>
<reference evidence="3" key="1">
    <citation type="journal article" date="2018" name="Genome Biol.">
        <title>SKESA: strategic k-mer extension for scrupulous assemblies.</title>
        <authorList>
            <person name="Souvorov A."/>
            <person name="Agarwala R."/>
            <person name="Lipman D.J."/>
        </authorList>
    </citation>
    <scope>NUCLEOTIDE SEQUENCE</scope>
    <source>
        <strain evidence="3">CAVp300</strain>
    </source>
</reference>
<feature type="transmembrane region" description="Helical" evidence="1">
    <location>
        <begin position="82"/>
        <end position="103"/>
    </location>
</feature>
<dbReference type="EMBL" id="DACSUM010000146">
    <property type="protein sequence ID" value="HAT3585306.1"/>
    <property type="molecule type" value="Genomic_DNA"/>
</dbReference>
<organism evidence="3 4">
    <name type="scientific">Kluyvera intermedia</name>
    <name type="common">Enterobacter intermedius</name>
    <dbReference type="NCBI Taxonomy" id="61648"/>
    <lineage>
        <taxon>Bacteria</taxon>
        <taxon>Pseudomonadati</taxon>
        <taxon>Pseudomonadota</taxon>
        <taxon>Gammaproteobacteria</taxon>
        <taxon>Enterobacterales</taxon>
        <taxon>Enterobacteriaceae</taxon>
        <taxon>Kluyvera</taxon>
    </lineage>
</organism>
<feature type="transmembrane region" description="Helical" evidence="1">
    <location>
        <begin position="233"/>
        <end position="252"/>
    </location>
</feature>
<dbReference type="AlphaFoldDB" id="A0A9P3TEL2"/>
<feature type="transmembrane region" description="Helical" evidence="1">
    <location>
        <begin position="169"/>
        <end position="187"/>
    </location>
</feature>
<feature type="transmembrane region" description="Helical" evidence="1">
    <location>
        <begin position="360"/>
        <end position="378"/>
    </location>
</feature>
<feature type="transmembrane region" description="Helical" evidence="1">
    <location>
        <begin position="115"/>
        <end position="132"/>
    </location>
</feature>
<gene>
    <name evidence="2" type="ORF">I8531_003598</name>
    <name evidence="3" type="ORF">I8531_005739</name>
</gene>
<keyword evidence="1" id="KW-0472">Membrane</keyword>